<gene>
    <name evidence="1" type="ORF">OQ287_00630</name>
</gene>
<dbReference type="RefSeq" id="WP_265895232.1">
    <property type="nucleotide sequence ID" value="NZ_JAPIVE010000001.1"/>
</dbReference>
<sequence length="351" mass="36732">MAYTNNTHSYTFTEGGEATFALADDVTTLSLATQFADDRVNSGDTLDLNVQGAALESLELTGNGRVEWANGADGTAAVTQVDATGLSGGLDYTASGAVQETVTLGGEGNGVDVIHVAGDASRYGTAGDGIDTISGFDVAKDTLLVDNEVMESFGTLDFDYALVADDAASLQEALTMAGEQDSDDAVMPVIYDGQTWLYRDSGPAGLDENDFALLLADVAGGINAFTDHRDQIPHRAPAPTGPYEEVIVDGTVSGTDNAADSFVFGSDGAWQYSTITNFELGIDRIDVTGLNGPDGQPIDYEDISMRPDETLMLNTDDGLYSVSLVGVPKYDPGSPTGEIAYAMGPEEFLFA</sequence>
<comment type="caution">
    <text evidence="1">The sequence shown here is derived from an EMBL/GenBank/DDBJ whole genome shotgun (WGS) entry which is preliminary data.</text>
</comment>
<name>A0AA41ZCH3_9GAMM</name>
<keyword evidence="2" id="KW-1185">Reference proteome</keyword>
<evidence type="ECO:0000313" key="1">
    <source>
        <dbReference type="EMBL" id="MCX2522744.1"/>
    </source>
</evidence>
<accession>A0AA41ZCH3</accession>
<dbReference type="EMBL" id="JAPIVE010000001">
    <property type="protein sequence ID" value="MCX2522744.1"/>
    <property type="molecule type" value="Genomic_DNA"/>
</dbReference>
<reference evidence="1" key="1">
    <citation type="submission" date="2022-11" db="EMBL/GenBank/DDBJ databases">
        <title>Larsenimonas rhizosphaerae sp. nov., isolated from a tidal mudflat.</title>
        <authorList>
            <person name="Lee S.D."/>
            <person name="Kim I.S."/>
        </authorList>
    </citation>
    <scope>NUCLEOTIDE SEQUENCE</scope>
    <source>
        <strain evidence="1">GH2-1</strain>
    </source>
</reference>
<organism evidence="1 2">
    <name type="scientific">Larsenimonas rhizosphaerae</name>
    <dbReference type="NCBI Taxonomy" id="2944682"/>
    <lineage>
        <taxon>Bacteria</taxon>
        <taxon>Pseudomonadati</taxon>
        <taxon>Pseudomonadota</taxon>
        <taxon>Gammaproteobacteria</taxon>
        <taxon>Oceanospirillales</taxon>
        <taxon>Halomonadaceae</taxon>
        <taxon>Larsenimonas</taxon>
    </lineage>
</organism>
<dbReference type="Proteomes" id="UP001165678">
    <property type="component" value="Unassembled WGS sequence"/>
</dbReference>
<proteinExistence type="predicted"/>
<evidence type="ECO:0000313" key="2">
    <source>
        <dbReference type="Proteomes" id="UP001165678"/>
    </source>
</evidence>
<dbReference type="AlphaFoldDB" id="A0AA41ZCH3"/>
<protein>
    <submittedName>
        <fullName evidence="1">Uncharacterized protein</fullName>
    </submittedName>
</protein>